<comment type="caution">
    <text evidence="2">The sequence shown here is derived from an EMBL/GenBank/DDBJ whole genome shotgun (WGS) entry which is preliminary data.</text>
</comment>
<gene>
    <name evidence="2" type="ORF">PhCBS80983_g03002</name>
</gene>
<feature type="compositionally biased region" description="Basic residues" evidence="1">
    <location>
        <begin position="352"/>
        <end position="364"/>
    </location>
</feature>
<evidence type="ECO:0000313" key="2">
    <source>
        <dbReference type="EMBL" id="TPX58623.1"/>
    </source>
</evidence>
<sequence>MISASSSPLLDSPAAETAPIISRSQQDHTDDSSQQQQQGLLNSGYHDEICHHLYHNGYIRGLYADLIVHLQTNAGSPSLDGTGGVVLFKLHRIMAIRSPYFAHLLAEMEEANASNSGSEFQPVVTLTIPAHDPNLTPEGFSIALSGLYASYPQALLTDPSSSASNNQQRSTLLRSVLCAATLLQLHQLAALATAQIKQDISRATVLEYCHFVSQPDFQLNYGHHTAMELREAVLIYLTKGVVQDVCDQHGIAAVWSDRDGAAYRDLVATFAKLPFEWLKKVVESRAFKVPGEMDRFQFAKEIVATRQRARTSSSPNSPPASMATLLLAGEENVLLAFGSKDRTGVTIVRKAPRHHHHHNHHHHNSNLYHFNHSGASQNGSTPPSPPNSSTQQLLHNIAPHPMSGHNSARGMAGGYPGERRVWKASH</sequence>
<protein>
    <recommendedName>
        <fullName evidence="4">BTB domain-containing protein</fullName>
    </recommendedName>
</protein>
<dbReference type="Gene3D" id="3.30.710.10">
    <property type="entry name" value="Potassium Channel Kv1.1, Chain A"/>
    <property type="match status" value="1"/>
</dbReference>
<keyword evidence="3" id="KW-1185">Reference proteome</keyword>
<dbReference type="PANTHER" id="PTHR47369">
    <property type="entry name" value="BTB/POZ DOMAIN-CONTAINING PROTEIN"/>
    <property type="match status" value="1"/>
</dbReference>
<dbReference type="STRING" id="109895.A0A507E3H5"/>
<dbReference type="Proteomes" id="UP000318582">
    <property type="component" value="Unassembled WGS sequence"/>
</dbReference>
<accession>A0A507E3H5</accession>
<name>A0A507E3H5_9FUNG</name>
<proteinExistence type="predicted"/>
<dbReference type="PANTHER" id="PTHR47369:SF2">
    <property type="entry name" value="BTB_POZ DOMAIN-CONTAINING PROTEIN 2"/>
    <property type="match status" value="1"/>
</dbReference>
<dbReference type="EMBL" id="QEAQ01000034">
    <property type="protein sequence ID" value="TPX58623.1"/>
    <property type="molecule type" value="Genomic_DNA"/>
</dbReference>
<feature type="compositionally biased region" description="Low complexity" evidence="1">
    <location>
        <begin position="365"/>
        <end position="392"/>
    </location>
</feature>
<organism evidence="2 3">
    <name type="scientific">Powellomyces hirtus</name>
    <dbReference type="NCBI Taxonomy" id="109895"/>
    <lineage>
        <taxon>Eukaryota</taxon>
        <taxon>Fungi</taxon>
        <taxon>Fungi incertae sedis</taxon>
        <taxon>Chytridiomycota</taxon>
        <taxon>Chytridiomycota incertae sedis</taxon>
        <taxon>Chytridiomycetes</taxon>
        <taxon>Spizellomycetales</taxon>
        <taxon>Powellomycetaceae</taxon>
        <taxon>Powellomyces</taxon>
    </lineage>
</organism>
<feature type="region of interest" description="Disordered" evidence="1">
    <location>
        <begin position="352"/>
        <end position="416"/>
    </location>
</feature>
<dbReference type="AlphaFoldDB" id="A0A507E3H5"/>
<reference evidence="2 3" key="1">
    <citation type="journal article" date="2019" name="Sci. Rep.">
        <title>Comparative genomics of chytrid fungi reveal insights into the obligate biotrophic and pathogenic lifestyle of Synchytrium endobioticum.</title>
        <authorList>
            <person name="van de Vossenberg B.T.L.H."/>
            <person name="Warris S."/>
            <person name="Nguyen H.D.T."/>
            <person name="van Gent-Pelzer M.P.E."/>
            <person name="Joly D.L."/>
            <person name="van de Geest H.C."/>
            <person name="Bonants P.J.M."/>
            <person name="Smith D.S."/>
            <person name="Levesque C.A."/>
            <person name="van der Lee T.A.J."/>
        </authorList>
    </citation>
    <scope>NUCLEOTIDE SEQUENCE [LARGE SCALE GENOMIC DNA]</scope>
    <source>
        <strain evidence="2 3">CBS 809.83</strain>
    </source>
</reference>
<evidence type="ECO:0008006" key="4">
    <source>
        <dbReference type="Google" id="ProtNLM"/>
    </source>
</evidence>
<evidence type="ECO:0000313" key="3">
    <source>
        <dbReference type="Proteomes" id="UP000318582"/>
    </source>
</evidence>
<dbReference type="InterPro" id="IPR011333">
    <property type="entry name" value="SKP1/BTB/POZ_sf"/>
</dbReference>
<evidence type="ECO:0000256" key="1">
    <source>
        <dbReference type="SAM" id="MobiDB-lite"/>
    </source>
</evidence>